<evidence type="ECO:0000313" key="1">
    <source>
        <dbReference type="EMBL" id="TNC12255.1"/>
    </source>
</evidence>
<protein>
    <submittedName>
        <fullName evidence="1">Uncharacterized protein</fullName>
    </submittedName>
</protein>
<dbReference type="OrthoDB" id="7994013at2"/>
<reference evidence="1 2" key="1">
    <citation type="submission" date="2019-06" db="EMBL/GenBank/DDBJ databases">
        <title>Genome of Methylobacterium sp. 17Sr1-39.</title>
        <authorList>
            <person name="Seo T."/>
        </authorList>
    </citation>
    <scope>NUCLEOTIDE SEQUENCE [LARGE SCALE GENOMIC DNA]</scope>
    <source>
        <strain evidence="1 2">17Sr1-39</strain>
    </source>
</reference>
<sequence length="103" mass="10925">MPAINLGGTGDPTNYYTNTYHAFYSRDFATRFASIWSSGLEVFGFIRPGIYTVATLPAGSNGTVVYASNARKVTEGAGAGTGVIAFYSNGNWRRLSDDSPVAA</sequence>
<dbReference type="EMBL" id="VDDA01000006">
    <property type="protein sequence ID" value="TNC12255.1"/>
    <property type="molecule type" value="Genomic_DNA"/>
</dbReference>
<gene>
    <name evidence="1" type="ORF">FF100_15565</name>
</gene>
<proteinExistence type="predicted"/>
<dbReference type="AlphaFoldDB" id="A0A5C4LGF5"/>
<keyword evidence="2" id="KW-1185">Reference proteome</keyword>
<accession>A0A5C4LGF5</accession>
<comment type="caution">
    <text evidence="1">The sequence shown here is derived from an EMBL/GenBank/DDBJ whole genome shotgun (WGS) entry which is preliminary data.</text>
</comment>
<evidence type="ECO:0000313" key="2">
    <source>
        <dbReference type="Proteomes" id="UP000305267"/>
    </source>
</evidence>
<name>A0A5C4LGF5_9HYPH</name>
<organism evidence="1 2">
    <name type="scientific">Methylobacterium terricola</name>
    <dbReference type="NCBI Taxonomy" id="2583531"/>
    <lineage>
        <taxon>Bacteria</taxon>
        <taxon>Pseudomonadati</taxon>
        <taxon>Pseudomonadota</taxon>
        <taxon>Alphaproteobacteria</taxon>
        <taxon>Hyphomicrobiales</taxon>
        <taxon>Methylobacteriaceae</taxon>
        <taxon>Methylobacterium</taxon>
    </lineage>
</organism>
<dbReference type="Proteomes" id="UP000305267">
    <property type="component" value="Unassembled WGS sequence"/>
</dbReference>